<evidence type="ECO:0000313" key="2">
    <source>
        <dbReference type="Proteomes" id="UP000177507"/>
    </source>
</evidence>
<evidence type="ECO:0000313" key="1">
    <source>
        <dbReference type="EMBL" id="OGN04097.1"/>
    </source>
</evidence>
<organism evidence="1 2">
    <name type="scientific">Candidatus Yanofskybacteria bacterium RIFCSPHIGHO2_01_FULL_44_17</name>
    <dbReference type="NCBI Taxonomy" id="1802668"/>
    <lineage>
        <taxon>Bacteria</taxon>
        <taxon>Candidatus Yanofskyibacteriota</taxon>
    </lineage>
</organism>
<dbReference type="AlphaFoldDB" id="A0A1F8ETA6"/>
<dbReference type="Proteomes" id="UP000177507">
    <property type="component" value="Unassembled WGS sequence"/>
</dbReference>
<comment type="caution">
    <text evidence="1">The sequence shown here is derived from an EMBL/GenBank/DDBJ whole genome shotgun (WGS) entry which is preliminary data.</text>
</comment>
<sequence>MISLYYYIKLDFSMARFDEDVGYRFFLMIPALGKSWTPSCSKNDIALMFIRARSMIYQIMAG</sequence>
<dbReference type="EMBL" id="MGJI01000025">
    <property type="protein sequence ID" value="OGN04097.1"/>
    <property type="molecule type" value="Genomic_DNA"/>
</dbReference>
<name>A0A1F8ETA6_9BACT</name>
<proteinExistence type="predicted"/>
<gene>
    <name evidence="1" type="ORF">A2831_02180</name>
</gene>
<protein>
    <submittedName>
        <fullName evidence="1">Uncharacterized protein</fullName>
    </submittedName>
</protein>
<reference evidence="1 2" key="1">
    <citation type="journal article" date="2016" name="Nat. Commun.">
        <title>Thousands of microbial genomes shed light on interconnected biogeochemical processes in an aquifer system.</title>
        <authorList>
            <person name="Anantharaman K."/>
            <person name="Brown C.T."/>
            <person name="Hug L.A."/>
            <person name="Sharon I."/>
            <person name="Castelle C.J."/>
            <person name="Probst A.J."/>
            <person name="Thomas B.C."/>
            <person name="Singh A."/>
            <person name="Wilkins M.J."/>
            <person name="Karaoz U."/>
            <person name="Brodie E.L."/>
            <person name="Williams K.H."/>
            <person name="Hubbard S.S."/>
            <person name="Banfield J.F."/>
        </authorList>
    </citation>
    <scope>NUCLEOTIDE SEQUENCE [LARGE SCALE GENOMIC DNA]</scope>
</reference>
<accession>A0A1F8ETA6</accession>
<dbReference type="STRING" id="1802668.A2831_02180"/>